<reference evidence="2 3" key="2">
    <citation type="journal article" date="2015" name="Eukaryot. Cell">
        <title>Asexual propagation of a virulent clone complex in a human and feline outbreak of sporotrichosis.</title>
        <authorList>
            <person name="Teixeira Mde M."/>
            <person name="Rodrigues A.M."/>
            <person name="Tsui C.K."/>
            <person name="de Almeida L.G."/>
            <person name="Van Diepeningen A.D."/>
            <person name="van den Ende B.G."/>
            <person name="Fernandes G.F."/>
            <person name="Kano R."/>
            <person name="Hamelin R.C."/>
            <person name="Lopes-Bezerra L.M."/>
            <person name="Vasconcelos A.T."/>
            <person name="de Hoog S."/>
            <person name="de Camargo Z.P."/>
            <person name="Felipe M.S."/>
        </authorList>
    </citation>
    <scope>NUCLEOTIDE SEQUENCE [LARGE SCALE GENOMIC DNA]</scope>
    <source>
        <strain evidence="2 3">1099-18</strain>
    </source>
</reference>
<dbReference type="Proteomes" id="UP000033710">
    <property type="component" value="Unassembled WGS sequence"/>
</dbReference>
<protein>
    <submittedName>
        <fullName evidence="2">Uncharacterized protein</fullName>
    </submittedName>
</protein>
<proteinExistence type="predicted"/>
<dbReference type="GeneID" id="27672009"/>
<feature type="region of interest" description="Disordered" evidence="1">
    <location>
        <begin position="59"/>
        <end position="79"/>
    </location>
</feature>
<dbReference type="KEGG" id="ssck:SPSK_10182"/>
<evidence type="ECO:0000313" key="2">
    <source>
        <dbReference type="EMBL" id="KJR84306.1"/>
    </source>
</evidence>
<sequence length="79" mass="8779">MTTQRQGTRPKGKRGEPEDGKGRALPRLRHAHMPDSLPCAYDLAGHSYFFCVYWPSKPSFVASSSAPSTWTRGASQRGR</sequence>
<accession>A0A0F2M801</accession>
<feature type="compositionally biased region" description="Polar residues" evidence="1">
    <location>
        <begin position="61"/>
        <end position="79"/>
    </location>
</feature>
<organism evidence="2 3">
    <name type="scientific">Sporothrix schenckii 1099-18</name>
    <dbReference type="NCBI Taxonomy" id="1397361"/>
    <lineage>
        <taxon>Eukaryota</taxon>
        <taxon>Fungi</taxon>
        <taxon>Dikarya</taxon>
        <taxon>Ascomycota</taxon>
        <taxon>Pezizomycotina</taxon>
        <taxon>Sordariomycetes</taxon>
        <taxon>Sordariomycetidae</taxon>
        <taxon>Ophiostomatales</taxon>
        <taxon>Ophiostomataceae</taxon>
        <taxon>Sporothrix</taxon>
    </lineage>
</organism>
<gene>
    <name evidence="2" type="ORF">SPSK_10182</name>
</gene>
<feature type="compositionally biased region" description="Basic and acidic residues" evidence="1">
    <location>
        <begin position="13"/>
        <end position="22"/>
    </location>
</feature>
<dbReference type="AlphaFoldDB" id="A0A0F2M801"/>
<comment type="caution">
    <text evidence="2">The sequence shown here is derived from an EMBL/GenBank/DDBJ whole genome shotgun (WGS) entry which is preliminary data.</text>
</comment>
<feature type="region of interest" description="Disordered" evidence="1">
    <location>
        <begin position="1"/>
        <end position="29"/>
    </location>
</feature>
<name>A0A0F2M801_SPOSC</name>
<dbReference type="EMBL" id="AXCR01000007">
    <property type="protein sequence ID" value="KJR84306.1"/>
    <property type="molecule type" value="Genomic_DNA"/>
</dbReference>
<dbReference type="VEuPathDB" id="FungiDB:SPSK_10182"/>
<evidence type="ECO:0000313" key="3">
    <source>
        <dbReference type="Proteomes" id="UP000033710"/>
    </source>
</evidence>
<dbReference type="RefSeq" id="XP_016586982.1">
    <property type="nucleotide sequence ID" value="XM_016736732.1"/>
</dbReference>
<reference evidence="2 3" key="1">
    <citation type="journal article" date="2014" name="BMC Genomics">
        <title>Comparative genomics of the major fungal agents of human and animal Sporotrichosis: Sporothrix schenckii and Sporothrix brasiliensis.</title>
        <authorList>
            <person name="Teixeira M.M."/>
            <person name="de Almeida L.G."/>
            <person name="Kubitschek-Barreira P."/>
            <person name="Alves F.L."/>
            <person name="Kioshima E.S."/>
            <person name="Abadio A.K."/>
            <person name="Fernandes L."/>
            <person name="Derengowski L.S."/>
            <person name="Ferreira K.S."/>
            <person name="Souza R.C."/>
            <person name="Ruiz J.C."/>
            <person name="de Andrade N.C."/>
            <person name="Paes H.C."/>
            <person name="Nicola A.M."/>
            <person name="Albuquerque P."/>
            <person name="Gerber A.L."/>
            <person name="Martins V.P."/>
            <person name="Peconick L.D."/>
            <person name="Neto A.V."/>
            <person name="Chaucanez C.B."/>
            <person name="Silva P.A."/>
            <person name="Cunha O.L."/>
            <person name="de Oliveira F.F."/>
            <person name="dos Santos T.C."/>
            <person name="Barros A.L."/>
            <person name="Soares M.A."/>
            <person name="de Oliveira L.M."/>
            <person name="Marini M.M."/>
            <person name="Villalobos-Duno H."/>
            <person name="Cunha M.M."/>
            <person name="de Hoog S."/>
            <person name="da Silveira J.F."/>
            <person name="Henrissat B."/>
            <person name="Nino-Vega G.A."/>
            <person name="Cisalpino P.S."/>
            <person name="Mora-Montes H.M."/>
            <person name="Almeida S.R."/>
            <person name="Stajich J.E."/>
            <person name="Lopes-Bezerra L.M."/>
            <person name="Vasconcelos A.T."/>
            <person name="Felipe M.S."/>
        </authorList>
    </citation>
    <scope>NUCLEOTIDE SEQUENCE [LARGE SCALE GENOMIC DNA]</scope>
    <source>
        <strain evidence="2 3">1099-18</strain>
    </source>
</reference>
<evidence type="ECO:0000256" key="1">
    <source>
        <dbReference type="SAM" id="MobiDB-lite"/>
    </source>
</evidence>